<dbReference type="KEGG" id="sgu:SGLAU_32620"/>
<sequence>MSTPADETEDLVDVDPYDDGRFPQFRFRQAPKGLATRRQLRAMELSPGCQEPVAQLVWRRGARMALLYRVDLAKPKRIPTLAQERALDRAMAARQTCPACRHRYQHVLPLRTLGSCLECYDGTVDVAVSIGAATPDIVGTTDLYSLQRTAEAAMYAGKHTGRPVLADRAHTAMPSINGRRAGRPGTSLGVAQ</sequence>
<dbReference type="EMBL" id="CP009439">
    <property type="protein sequence ID" value="AIS02456.1"/>
    <property type="molecule type" value="Genomic_DNA"/>
</dbReference>
<dbReference type="NCBIfam" id="NF041638">
    <property type="entry name" value="QRL_CxxC_CxxC"/>
    <property type="match status" value="1"/>
</dbReference>
<dbReference type="InterPro" id="IPR048142">
    <property type="entry name" value="QRL_CxxC_CxxC"/>
</dbReference>
<dbReference type="AlphaFoldDB" id="A0A089Z9M0"/>
<evidence type="ECO:0000256" key="1">
    <source>
        <dbReference type="SAM" id="MobiDB-lite"/>
    </source>
</evidence>
<dbReference type="RefSeq" id="WP_063838948.1">
    <property type="nucleotide sequence ID" value="NZ_CP009439.1"/>
</dbReference>
<reference evidence="3" key="1">
    <citation type="journal article" date="2015" name="J. Biotechnol.">
        <title>Complete genome sequence of the actinobacterium Streptomyces glaucescens GLA.O (DSM 40922) consisting of a linear chromosome and one linear plasmid.</title>
        <authorList>
            <person name="Ortseifen V."/>
            <person name="Winkler A."/>
            <person name="Albersmeier A."/>
            <person name="Wendler S."/>
            <person name="Puhler A."/>
            <person name="Kalinowski J."/>
            <person name="Ruckert C."/>
        </authorList>
    </citation>
    <scope>NUCLEOTIDE SEQUENCE [LARGE SCALE GENOMIC DNA]</scope>
    <source>
        <strain evidence="3">DSM 40922 / GLA O</strain>
        <plasmid evidence="3">pSglau1</plasmid>
    </source>
</reference>
<protein>
    <submittedName>
        <fullName evidence="2">Uncharacterized protein</fullName>
    </submittedName>
</protein>
<keyword evidence="2" id="KW-0614">Plasmid</keyword>
<accession>A0A089Z9M0</accession>
<evidence type="ECO:0000313" key="3">
    <source>
        <dbReference type="Proteomes" id="UP000029482"/>
    </source>
</evidence>
<dbReference type="OrthoDB" id="4553528at2"/>
<dbReference type="eggNOG" id="ENOG50337C4">
    <property type="taxonomic scope" value="Bacteria"/>
</dbReference>
<keyword evidence="3" id="KW-1185">Reference proteome</keyword>
<evidence type="ECO:0000313" key="2">
    <source>
        <dbReference type="EMBL" id="AIS02456.1"/>
    </source>
</evidence>
<feature type="region of interest" description="Disordered" evidence="1">
    <location>
        <begin position="173"/>
        <end position="192"/>
    </location>
</feature>
<dbReference type="Proteomes" id="UP000029482">
    <property type="component" value="Plasmid pSglau1"/>
</dbReference>
<gene>
    <name evidence="2" type="ORF">SGLAU_32620</name>
</gene>
<name>A0A089Z9M0_STRGA</name>
<organism evidence="2 3">
    <name type="scientific">Streptomyces glaucescens</name>
    <dbReference type="NCBI Taxonomy" id="1907"/>
    <lineage>
        <taxon>Bacteria</taxon>
        <taxon>Bacillati</taxon>
        <taxon>Actinomycetota</taxon>
        <taxon>Actinomycetes</taxon>
        <taxon>Kitasatosporales</taxon>
        <taxon>Streptomycetaceae</taxon>
        <taxon>Streptomyces</taxon>
    </lineage>
</organism>
<geneLocation type="plasmid" evidence="2 3">
    <name>pSglau1</name>
</geneLocation>
<dbReference type="HOGENOM" id="CLU_1414452_0_0_11"/>
<proteinExistence type="predicted"/>